<dbReference type="OrthoDB" id="198652at2759"/>
<sequence length="212" mass="23523">MSSFNLSATLHVFHLLTQPQNLIPALRIPTFADLPIPLSQALTTASGIRPDIRALVLDKDNCFAEPDSSVVYPAYKDHFKRLKEAYPGDKILIVSNTAGTRSMDPEFRLADALERETGLRVLRHSAKKPDPECINEIMDFFLKSPSAGVDKASQVAVVGDRILTDIAMANRMGAWGVWIEKGVVPMNTLPIRLEQAWLRKVENSGYKGVRPL</sequence>
<gene>
    <name evidence="1" type="ORF">LIPSTDRAFT_115412</name>
</gene>
<reference evidence="1 2" key="1">
    <citation type="journal article" date="2016" name="Proc. Natl. Acad. Sci. U.S.A.">
        <title>Comparative genomics of biotechnologically important yeasts.</title>
        <authorList>
            <person name="Riley R."/>
            <person name="Haridas S."/>
            <person name="Wolfe K.H."/>
            <person name="Lopes M.R."/>
            <person name="Hittinger C.T."/>
            <person name="Goeker M."/>
            <person name="Salamov A.A."/>
            <person name="Wisecaver J.H."/>
            <person name="Long T.M."/>
            <person name="Calvey C.H."/>
            <person name="Aerts A.L."/>
            <person name="Barry K.W."/>
            <person name="Choi C."/>
            <person name="Clum A."/>
            <person name="Coughlan A.Y."/>
            <person name="Deshpande S."/>
            <person name="Douglass A.P."/>
            <person name="Hanson S.J."/>
            <person name="Klenk H.-P."/>
            <person name="LaButti K.M."/>
            <person name="Lapidus A."/>
            <person name="Lindquist E.A."/>
            <person name="Lipzen A.M."/>
            <person name="Meier-Kolthoff J.P."/>
            <person name="Ohm R.A."/>
            <person name="Otillar R.P."/>
            <person name="Pangilinan J.L."/>
            <person name="Peng Y."/>
            <person name="Rokas A."/>
            <person name="Rosa C.A."/>
            <person name="Scheuner C."/>
            <person name="Sibirny A.A."/>
            <person name="Slot J.C."/>
            <person name="Stielow J.B."/>
            <person name="Sun H."/>
            <person name="Kurtzman C.P."/>
            <person name="Blackwell M."/>
            <person name="Grigoriev I.V."/>
            <person name="Jeffries T.W."/>
        </authorList>
    </citation>
    <scope>NUCLEOTIDE SEQUENCE [LARGE SCALE GENOMIC DNA]</scope>
    <source>
        <strain evidence="1 2">NRRL Y-11557</strain>
    </source>
</reference>
<dbReference type="GO" id="GO:0005739">
    <property type="term" value="C:mitochondrion"/>
    <property type="evidence" value="ECO:0007669"/>
    <property type="project" value="TreeGrafter"/>
</dbReference>
<protein>
    <recommendedName>
        <fullName evidence="3">Phosphatidylglycerophosphatase GEP4, mitochondrial</fullName>
    </recommendedName>
</protein>
<evidence type="ECO:0000313" key="1">
    <source>
        <dbReference type="EMBL" id="ODQ75570.1"/>
    </source>
</evidence>
<dbReference type="GO" id="GO:0008962">
    <property type="term" value="F:phosphatidylglycerophosphatase activity"/>
    <property type="evidence" value="ECO:0007669"/>
    <property type="project" value="InterPro"/>
</dbReference>
<proteinExistence type="predicted"/>
<dbReference type="InterPro" id="IPR036412">
    <property type="entry name" value="HAD-like_sf"/>
</dbReference>
<dbReference type="SUPFAM" id="SSF56784">
    <property type="entry name" value="HAD-like"/>
    <property type="match status" value="1"/>
</dbReference>
<dbReference type="NCBIfam" id="TIGR01662">
    <property type="entry name" value="HAD-SF-IIIA"/>
    <property type="match status" value="1"/>
</dbReference>
<dbReference type="InterPro" id="IPR010021">
    <property type="entry name" value="PGPP1/Gep4"/>
</dbReference>
<dbReference type="NCBIfam" id="TIGR01668">
    <property type="entry name" value="YqeG_hyp_ppase"/>
    <property type="match status" value="1"/>
</dbReference>
<dbReference type="PANTHER" id="PTHR19288:SF25">
    <property type="entry name" value="PHOSPHATIDYLGLYCEROPHOSPHATASE GEP4, MITOCHONDRIAL"/>
    <property type="match status" value="1"/>
</dbReference>
<evidence type="ECO:0000313" key="2">
    <source>
        <dbReference type="Proteomes" id="UP000094385"/>
    </source>
</evidence>
<name>A0A1E3QD71_LIPST</name>
<accession>A0A1E3QD71</accession>
<dbReference type="Gene3D" id="3.40.50.1000">
    <property type="entry name" value="HAD superfamily/HAD-like"/>
    <property type="match status" value="1"/>
</dbReference>
<dbReference type="EMBL" id="KV454290">
    <property type="protein sequence ID" value="ODQ75570.1"/>
    <property type="molecule type" value="Genomic_DNA"/>
</dbReference>
<dbReference type="InterPro" id="IPR023214">
    <property type="entry name" value="HAD_sf"/>
</dbReference>
<organism evidence="1 2">
    <name type="scientific">Lipomyces starkeyi NRRL Y-11557</name>
    <dbReference type="NCBI Taxonomy" id="675824"/>
    <lineage>
        <taxon>Eukaryota</taxon>
        <taxon>Fungi</taxon>
        <taxon>Dikarya</taxon>
        <taxon>Ascomycota</taxon>
        <taxon>Saccharomycotina</taxon>
        <taxon>Lipomycetes</taxon>
        <taxon>Lipomycetales</taxon>
        <taxon>Lipomycetaceae</taxon>
        <taxon>Lipomyces</taxon>
    </lineage>
</organism>
<dbReference type="InterPro" id="IPR006549">
    <property type="entry name" value="HAD-SF_hydro_IIIA"/>
</dbReference>
<dbReference type="AlphaFoldDB" id="A0A1E3QD71"/>
<dbReference type="PANTHER" id="PTHR19288">
    <property type="entry name" value="4-NITROPHENYLPHOSPHATASE-RELATED"/>
    <property type="match status" value="1"/>
</dbReference>
<dbReference type="Proteomes" id="UP000094385">
    <property type="component" value="Unassembled WGS sequence"/>
</dbReference>
<dbReference type="STRING" id="675824.A0A1E3QD71"/>
<keyword evidence="2" id="KW-1185">Reference proteome</keyword>
<dbReference type="GO" id="GO:0032049">
    <property type="term" value="P:cardiolipin biosynthetic process"/>
    <property type="evidence" value="ECO:0007669"/>
    <property type="project" value="TreeGrafter"/>
</dbReference>
<dbReference type="Pfam" id="PF09419">
    <property type="entry name" value="PGP_phosphatase"/>
    <property type="match status" value="1"/>
</dbReference>
<evidence type="ECO:0008006" key="3">
    <source>
        <dbReference type="Google" id="ProtNLM"/>
    </source>
</evidence>
<dbReference type="InterPro" id="IPR027706">
    <property type="entry name" value="PGP_Pase"/>
</dbReference>